<dbReference type="Gene3D" id="1.20.1740.10">
    <property type="entry name" value="Amino acid/polyamine transporter I"/>
    <property type="match status" value="1"/>
</dbReference>
<dbReference type="EMBL" id="JAAMPI010000907">
    <property type="protein sequence ID" value="KAF4627810.1"/>
    <property type="molecule type" value="Genomic_DNA"/>
</dbReference>
<keyword evidence="10" id="KW-1185">Reference proteome</keyword>
<keyword evidence="2" id="KW-0813">Transport</keyword>
<evidence type="ECO:0000256" key="5">
    <source>
        <dbReference type="ARBA" id="ARBA00023136"/>
    </source>
</evidence>
<feature type="transmembrane region" description="Helical" evidence="7">
    <location>
        <begin position="604"/>
        <end position="624"/>
    </location>
</feature>
<dbReference type="Proteomes" id="UP000566819">
    <property type="component" value="Unassembled WGS sequence"/>
</dbReference>
<keyword evidence="5 7" id="KW-0472">Membrane</keyword>
<feature type="transmembrane region" description="Helical" evidence="7">
    <location>
        <begin position="698"/>
        <end position="723"/>
    </location>
</feature>
<feature type="transmembrane region" description="Helical" evidence="7">
    <location>
        <begin position="20"/>
        <end position="41"/>
    </location>
</feature>
<feature type="transmembrane region" description="Helical" evidence="7">
    <location>
        <begin position="775"/>
        <end position="795"/>
    </location>
</feature>
<feature type="transmembrane region" description="Helical" evidence="7">
    <location>
        <begin position="865"/>
        <end position="883"/>
    </location>
</feature>
<evidence type="ECO:0000256" key="2">
    <source>
        <dbReference type="ARBA" id="ARBA00022448"/>
    </source>
</evidence>
<feature type="transmembrane region" description="Helical" evidence="7">
    <location>
        <begin position="536"/>
        <end position="557"/>
    </location>
</feature>
<protein>
    <recommendedName>
        <fullName evidence="8">Rhodopsin domain-containing protein</fullName>
    </recommendedName>
</protein>
<evidence type="ECO:0000259" key="8">
    <source>
        <dbReference type="Pfam" id="PF20684"/>
    </source>
</evidence>
<feature type="transmembrane region" description="Helical" evidence="7">
    <location>
        <begin position="53"/>
        <end position="76"/>
    </location>
</feature>
<feature type="compositionally biased region" description="Polar residues" evidence="6">
    <location>
        <begin position="307"/>
        <end position="320"/>
    </location>
</feature>
<evidence type="ECO:0000256" key="1">
    <source>
        <dbReference type="ARBA" id="ARBA00004141"/>
    </source>
</evidence>
<feature type="transmembrane region" description="Helical" evidence="7">
    <location>
        <begin position="248"/>
        <end position="266"/>
    </location>
</feature>
<dbReference type="Pfam" id="PF20684">
    <property type="entry name" value="Fung_rhodopsin"/>
    <property type="match status" value="1"/>
</dbReference>
<comment type="caution">
    <text evidence="9">The sequence shown here is derived from an EMBL/GenBank/DDBJ whole genome shotgun (WGS) entry which is preliminary data.</text>
</comment>
<evidence type="ECO:0000313" key="10">
    <source>
        <dbReference type="Proteomes" id="UP000566819"/>
    </source>
</evidence>
<evidence type="ECO:0000313" key="9">
    <source>
        <dbReference type="EMBL" id="KAF4627810.1"/>
    </source>
</evidence>
<feature type="transmembrane region" description="Helical" evidence="7">
    <location>
        <begin position="96"/>
        <end position="119"/>
    </location>
</feature>
<name>A0A8H4W125_9HELO</name>
<dbReference type="GO" id="GO:0022857">
    <property type="term" value="F:transmembrane transporter activity"/>
    <property type="evidence" value="ECO:0007669"/>
    <property type="project" value="InterPro"/>
</dbReference>
<feature type="transmembrane region" description="Helical" evidence="7">
    <location>
        <begin position="834"/>
        <end position="853"/>
    </location>
</feature>
<dbReference type="InterPro" id="IPR002293">
    <property type="entry name" value="AA/rel_permease1"/>
</dbReference>
<keyword evidence="4 7" id="KW-1133">Transmembrane helix</keyword>
<reference evidence="9 10" key="1">
    <citation type="submission" date="2020-03" db="EMBL/GenBank/DDBJ databases">
        <title>Draft Genome Sequence of Cudoniella acicularis.</title>
        <authorList>
            <person name="Buettner E."/>
            <person name="Kellner H."/>
        </authorList>
    </citation>
    <scope>NUCLEOTIDE SEQUENCE [LARGE SCALE GENOMIC DNA]</scope>
    <source>
        <strain evidence="9 10">DSM 108380</strain>
    </source>
</reference>
<comment type="subcellular location">
    <subcellularLocation>
        <location evidence="1">Membrane</location>
        <topology evidence="1">Multi-pass membrane protein</topology>
    </subcellularLocation>
</comment>
<feature type="transmembrane region" description="Helical" evidence="7">
    <location>
        <begin position="493"/>
        <end position="516"/>
    </location>
</feature>
<feature type="transmembrane region" description="Helical" evidence="7">
    <location>
        <begin position="448"/>
        <end position="472"/>
    </location>
</feature>
<dbReference type="PANTHER" id="PTHR45649">
    <property type="entry name" value="AMINO-ACID PERMEASE BAT1"/>
    <property type="match status" value="1"/>
</dbReference>
<sequence>MPKLQDAKVQDSALNHGPAINNIAWVLLVTSTLFICTRVGTKWATSKRFGIDEVLIIISLLFCLLQTVAVNVEVANGFGQPLTALSDNQIEVSQKYLYASNILFIASQTFAKLSVLFLIRQISPIRFHERLALAFGGLTIVWFLTSVLVLTFQCHLPQTWNILSNKCVNLRAAWNYINTFNVALEAGLLVLPIVVIWNIQVQTKRKVVIVGVFWSRALVIAAIIWQALRFNLPDTSFGPTFMNWLTTITITLVENLSIITACVPYLKPFLQSLESGLVRSDDLRRRGDITNFGTGFDKVSGAYGSGSRRQVSGNRSQLTTKDNESKSRETAVELAHIVNPQTVASVTVGRRNSRDRPAPTMAKPYVEMDVIQQNESSMDEAALGNLKMQSIAERDDAQLRRVGKVPVLKRKFGFMSMLGFSCTILITWEAELMTLGNLFTNGGYAGTVYAYIIAWVGILCAFVTMGELASMAPVSGGQYHWASMLAPASSGRFLSYLVGWLNVVGWQSAVAGIGFLNASLIQGISALNSSTYSPQPWQATLLVWAVVIVAVFVNTVISSLLPKIEGLVLILHVLGFFAILIPLISMGPHGDASDVFTVFVNGGAWPTMGVSFMIGMVSTVWNFLGADGAVHMSEEVHNAAVVVPWAIIFSILLNGALGFGMLLAALFRLGDPTVVFASPAPFMTIFQQAVGANGGANAMIAIIILLAFSALISITAGASRMTWSFARDRGLPGWHYLSKVDSRAIPVFAVTLTATITCLLALINIGSSAAFNDVISLTINSLFITYLIGNGLLLWRRVTGKILVEFEVDHELRNVDCNHLVWGPMHVPEPFGTIVNVIGCVFMIVVLFFSFWPAVNHPVGATMNYSSLMLGATVIFSTAYYFIIAKKTYTGPIVEI</sequence>
<evidence type="ECO:0000256" key="3">
    <source>
        <dbReference type="ARBA" id="ARBA00022692"/>
    </source>
</evidence>
<dbReference type="Pfam" id="PF13520">
    <property type="entry name" value="AA_permease_2"/>
    <property type="match status" value="1"/>
</dbReference>
<dbReference type="InterPro" id="IPR049326">
    <property type="entry name" value="Rhodopsin_dom_fungi"/>
</dbReference>
<organism evidence="9 10">
    <name type="scientific">Cudoniella acicularis</name>
    <dbReference type="NCBI Taxonomy" id="354080"/>
    <lineage>
        <taxon>Eukaryota</taxon>
        <taxon>Fungi</taxon>
        <taxon>Dikarya</taxon>
        <taxon>Ascomycota</taxon>
        <taxon>Pezizomycotina</taxon>
        <taxon>Leotiomycetes</taxon>
        <taxon>Helotiales</taxon>
        <taxon>Tricladiaceae</taxon>
        <taxon>Cudoniella</taxon>
    </lineage>
</organism>
<evidence type="ECO:0000256" key="6">
    <source>
        <dbReference type="SAM" id="MobiDB-lite"/>
    </source>
</evidence>
<evidence type="ECO:0000256" key="7">
    <source>
        <dbReference type="SAM" id="Phobius"/>
    </source>
</evidence>
<feature type="transmembrane region" description="Helical" evidence="7">
    <location>
        <begin position="564"/>
        <end position="584"/>
    </location>
</feature>
<feature type="region of interest" description="Disordered" evidence="6">
    <location>
        <begin position="301"/>
        <end position="326"/>
    </location>
</feature>
<feature type="transmembrane region" description="Helical" evidence="7">
    <location>
        <begin position="744"/>
        <end position="763"/>
    </location>
</feature>
<feature type="transmembrane region" description="Helical" evidence="7">
    <location>
        <begin position="645"/>
        <end position="667"/>
    </location>
</feature>
<keyword evidence="3 7" id="KW-0812">Transmembrane</keyword>
<dbReference type="AlphaFoldDB" id="A0A8H4W125"/>
<dbReference type="OrthoDB" id="3257095at2759"/>
<feature type="transmembrane region" description="Helical" evidence="7">
    <location>
        <begin position="207"/>
        <end position="228"/>
    </location>
</feature>
<feature type="transmembrane region" description="Helical" evidence="7">
    <location>
        <begin position="412"/>
        <end position="428"/>
    </location>
</feature>
<evidence type="ECO:0000256" key="4">
    <source>
        <dbReference type="ARBA" id="ARBA00022989"/>
    </source>
</evidence>
<feature type="transmembrane region" description="Helical" evidence="7">
    <location>
        <begin position="131"/>
        <end position="153"/>
    </location>
</feature>
<proteinExistence type="predicted"/>
<dbReference type="PANTHER" id="PTHR45649:SF1">
    <property type="entry name" value="TRANSPORTER, PUTATIVE (EUROFUNG)-RELATED"/>
    <property type="match status" value="1"/>
</dbReference>
<feature type="transmembrane region" description="Helical" evidence="7">
    <location>
        <begin position="173"/>
        <end position="195"/>
    </location>
</feature>
<gene>
    <name evidence="9" type="ORF">G7Y89_g10344</name>
</gene>
<dbReference type="GO" id="GO:0016020">
    <property type="term" value="C:membrane"/>
    <property type="evidence" value="ECO:0007669"/>
    <property type="project" value="UniProtKB-SubCell"/>
</dbReference>
<accession>A0A8H4W125</accession>
<feature type="domain" description="Rhodopsin" evidence="8">
    <location>
        <begin position="38"/>
        <end position="271"/>
    </location>
</feature>